<comment type="caution">
    <text evidence="14">The sequence shown here is derived from an EMBL/GenBank/DDBJ whole genome shotgun (WGS) entry which is preliminary data.</text>
</comment>
<dbReference type="SMART" id="SM00275">
    <property type="entry name" value="G_alpha"/>
    <property type="match status" value="1"/>
</dbReference>
<accession>A0A2C9UG46</accession>
<dbReference type="CDD" id="cd00066">
    <property type="entry name" value="G-alpha"/>
    <property type="match status" value="1"/>
</dbReference>
<evidence type="ECO:0000256" key="10">
    <source>
        <dbReference type="ARBA" id="ARBA00060880"/>
    </source>
</evidence>
<evidence type="ECO:0000256" key="11">
    <source>
        <dbReference type="PIRSR" id="PIRSR601019-1"/>
    </source>
</evidence>
<dbReference type="InterPro" id="IPR001019">
    <property type="entry name" value="Gprotein_alpha_su"/>
</dbReference>
<keyword evidence="6" id="KW-0106">Calcium</keyword>
<dbReference type="GO" id="GO:0005737">
    <property type="term" value="C:cytoplasm"/>
    <property type="evidence" value="ECO:0000318"/>
    <property type="project" value="GO_Central"/>
</dbReference>
<feature type="binding site" evidence="11">
    <location>
        <begin position="822"/>
        <end position="825"/>
    </location>
    <ligand>
        <name>GTP</name>
        <dbReference type="ChEBI" id="CHEBI:37565"/>
    </ligand>
</feature>
<keyword evidence="3 11" id="KW-0547">Nucleotide-binding</keyword>
<keyword evidence="5" id="KW-0862">Zinc</keyword>
<dbReference type="PROSITE" id="PS51882">
    <property type="entry name" value="G_ALPHA"/>
    <property type="match status" value="1"/>
</dbReference>
<evidence type="ECO:0000256" key="1">
    <source>
        <dbReference type="ARBA" id="ARBA00004123"/>
    </source>
</evidence>
<sequence length="944" mass="105287">MAKLLSKILPAARSTKEEEYDDYNEYSCSFAMEYSGPSISHEIPRALPIDVSQIPIAVKLASASSLNDVSLPVIQPIRKSKASDKKPSKELKVGTNGVLNSHDVRSESSNGLDKLSTLGCADGNECGSKLSNVIPSSGRLELENGDKCGTKLPDEKQSSDKMGFCNGCDNSHELSGRLQRMESSDDSNDAGGADFQNYMNPTNCESVESDLTSNSVSSEIFSGKEEDCVESTPCHVKRPSTVTFRDPESSSVTEDESDISTSESDIPARKMAVRPGKKGACYRCLKGNIFTEKEVCIVCGAKYCSKCVLRAMGSMPEGRKCVTCFGHKIDEGKRKTLGKCSRMLKQLLPAVEVEQVMSSERSCEVNQLPPELVYVNCQRLSAQELFQLQNCRNPPKKLKPGFYWYDKVSGFWGKEGQKPCQIITPQLNIGGHIQRGASNGDTSILINNREITKTELLMLKMIGVKCEGATHFWVSADGSYQEEGMNNVKGKIWERKRARLICAAFSLPTPPDSDSPSGEEGNSAVPKGFDQKILNKLLLVGYGKSGTSTIFKQAKIVYGIPFSEDERQNIKLMIQSNLYGYLGLLLEERERFEEESLIKKKRHFIDQCSSSDNAGQVTDKTIYSIGPRLKAFSDWLLKVIESGNLEAIFPAATREYALFVEDLWNDAAIQATYSRRHEFESLPRVATYFLERAVEISKTDYEPSDMDILYAEGITSSRGLSSVEFSFPMPDDDSYEHDEDDPLMRYQLIRVHPKILGGNCKWLEMFEDVDMVLFCVSLIDYDEFVEDSNGVQTNKMMASKHLFESIVTHPTFEDKKFLLILNKFDLLEEKIEQTPLTRCEWFNDFNPVIGHNPNTCSTSTSKSTNPSLAQRAFQYIAVKFKRLFHSLTDEKLFVSLVTALEPANVNEALMYARVILNWDQEDPIEMSSASIEEASASLEASSSS</sequence>
<feature type="binding site" evidence="12">
    <location>
        <position position="548"/>
    </location>
    <ligand>
        <name>Mg(2+)</name>
        <dbReference type="ChEBI" id="CHEBI:18420"/>
    </ligand>
</feature>
<dbReference type="Gene3D" id="3.40.50.300">
    <property type="entry name" value="P-loop containing nucleotide triphosphate hydrolases"/>
    <property type="match status" value="1"/>
</dbReference>
<keyword evidence="2 12" id="KW-0479">Metal-binding</keyword>
<evidence type="ECO:0000256" key="3">
    <source>
        <dbReference type="ARBA" id="ARBA00022741"/>
    </source>
</evidence>
<evidence type="ECO:0000256" key="13">
    <source>
        <dbReference type="SAM" id="MobiDB-lite"/>
    </source>
</evidence>
<dbReference type="GO" id="GO:0005834">
    <property type="term" value="C:heterotrimeric G-protein complex"/>
    <property type="evidence" value="ECO:0000318"/>
    <property type="project" value="GO_Central"/>
</dbReference>
<dbReference type="GO" id="GO:0001664">
    <property type="term" value="F:G protein-coupled receptor binding"/>
    <property type="evidence" value="ECO:0000318"/>
    <property type="project" value="GO_Central"/>
</dbReference>
<evidence type="ECO:0000256" key="4">
    <source>
        <dbReference type="ARBA" id="ARBA00022771"/>
    </source>
</evidence>
<feature type="region of interest" description="Disordered" evidence="13">
    <location>
        <begin position="507"/>
        <end position="526"/>
    </location>
</feature>
<dbReference type="AlphaFoldDB" id="A0A2C9UG46"/>
<dbReference type="GO" id="GO:0003924">
    <property type="term" value="F:GTPase activity"/>
    <property type="evidence" value="ECO:0000318"/>
    <property type="project" value="GO_Central"/>
</dbReference>
<dbReference type="GO" id="GO:0008270">
    <property type="term" value="F:zinc ion binding"/>
    <property type="evidence" value="ECO:0007669"/>
    <property type="project" value="UniProtKB-KW"/>
</dbReference>
<dbReference type="GO" id="GO:0005525">
    <property type="term" value="F:GTP binding"/>
    <property type="evidence" value="ECO:0007669"/>
    <property type="project" value="UniProtKB-KW"/>
</dbReference>
<proteinExistence type="inferred from homology"/>
<feature type="region of interest" description="Disordered" evidence="13">
    <location>
        <begin position="239"/>
        <end position="265"/>
    </location>
</feature>
<dbReference type="SUPFAM" id="SSF57903">
    <property type="entry name" value="FYVE/PHD zinc finger"/>
    <property type="match status" value="1"/>
</dbReference>
<evidence type="ECO:0000256" key="7">
    <source>
        <dbReference type="ARBA" id="ARBA00023134"/>
    </source>
</evidence>
<organism evidence="14 15">
    <name type="scientific">Manihot esculenta</name>
    <name type="common">Cassava</name>
    <name type="synonym">Jatropha manihot</name>
    <dbReference type="NCBI Taxonomy" id="3983"/>
    <lineage>
        <taxon>Eukaryota</taxon>
        <taxon>Viridiplantae</taxon>
        <taxon>Streptophyta</taxon>
        <taxon>Embryophyta</taxon>
        <taxon>Tracheophyta</taxon>
        <taxon>Spermatophyta</taxon>
        <taxon>Magnoliopsida</taxon>
        <taxon>eudicotyledons</taxon>
        <taxon>Gunneridae</taxon>
        <taxon>Pentapetalae</taxon>
        <taxon>rosids</taxon>
        <taxon>fabids</taxon>
        <taxon>Malpighiales</taxon>
        <taxon>Euphorbiaceae</taxon>
        <taxon>Crotonoideae</taxon>
        <taxon>Manihoteae</taxon>
        <taxon>Manihot</taxon>
    </lineage>
</organism>
<evidence type="ECO:0000256" key="2">
    <source>
        <dbReference type="ARBA" id="ARBA00022723"/>
    </source>
</evidence>
<evidence type="ECO:0000256" key="8">
    <source>
        <dbReference type="ARBA" id="ARBA00023224"/>
    </source>
</evidence>
<evidence type="ECO:0000256" key="6">
    <source>
        <dbReference type="ARBA" id="ARBA00022837"/>
    </source>
</evidence>
<dbReference type="InterPro" id="IPR053057">
    <property type="entry name" value="XLG_GTP-binding"/>
</dbReference>
<dbReference type="Pfam" id="PF00503">
    <property type="entry name" value="G-alpha"/>
    <property type="match status" value="1"/>
</dbReference>
<dbReference type="PANTHER" id="PTHR36486:SF4">
    <property type="entry name" value="PH DOMAIN-CONTAINING PROTEIN"/>
    <property type="match status" value="1"/>
</dbReference>
<dbReference type="SUPFAM" id="SSF52540">
    <property type="entry name" value="P-loop containing nucleoside triphosphate hydrolases"/>
    <property type="match status" value="1"/>
</dbReference>
<keyword evidence="8" id="KW-0807">Transducer</keyword>
<comment type="similarity">
    <text evidence="10">Belongs to the G-alpha family. XLG subfamily.</text>
</comment>
<dbReference type="OMA" id="CTNKMME"/>
<dbReference type="PANTHER" id="PTHR36486">
    <property type="entry name" value="OS01G0977800 PROTEIN"/>
    <property type="match status" value="1"/>
</dbReference>
<keyword evidence="9" id="KW-0539">Nucleus</keyword>
<evidence type="ECO:0000256" key="9">
    <source>
        <dbReference type="ARBA" id="ARBA00023242"/>
    </source>
</evidence>
<gene>
    <name evidence="14" type="ORF">MANES_15G146000v8</name>
</gene>
<reference evidence="15" key="1">
    <citation type="journal article" date="2016" name="Nat. Biotechnol.">
        <title>Sequencing wild and cultivated cassava and related species reveals extensive interspecific hybridization and genetic diversity.</title>
        <authorList>
            <person name="Bredeson J.V."/>
            <person name="Lyons J.B."/>
            <person name="Prochnik S.E."/>
            <person name="Wu G.A."/>
            <person name="Ha C.M."/>
            <person name="Edsinger-Gonzales E."/>
            <person name="Grimwood J."/>
            <person name="Schmutz J."/>
            <person name="Rabbi I.Y."/>
            <person name="Egesi C."/>
            <person name="Nauluvula P."/>
            <person name="Lebot V."/>
            <person name="Ndunguru J."/>
            <person name="Mkamilo G."/>
            <person name="Bart R.S."/>
            <person name="Setter T.L."/>
            <person name="Gleadow R.M."/>
            <person name="Kulakow P."/>
            <person name="Ferguson M.E."/>
            <person name="Rounsley S."/>
            <person name="Rokhsar D.S."/>
        </authorList>
    </citation>
    <scope>NUCLEOTIDE SEQUENCE [LARGE SCALE GENOMIC DNA]</scope>
    <source>
        <strain evidence="15">cv. AM560-2</strain>
    </source>
</reference>
<dbReference type="GO" id="GO:0007188">
    <property type="term" value="P:adenylate cyclase-modulating G protein-coupled receptor signaling pathway"/>
    <property type="evidence" value="ECO:0000318"/>
    <property type="project" value="GO_Central"/>
</dbReference>
<dbReference type="OrthoDB" id="5817230at2759"/>
<keyword evidence="4" id="KW-0863">Zinc-finger</keyword>
<feature type="binding site" evidence="12">
    <location>
        <position position="717"/>
    </location>
    <ligand>
        <name>Mg(2+)</name>
        <dbReference type="ChEBI" id="CHEBI:18420"/>
    </ligand>
</feature>
<protein>
    <recommendedName>
        <fullName evidence="16">Extra-large guanine nucleotide-binding protein 1-like</fullName>
    </recommendedName>
</protein>
<evidence type="ECO:0000256" key="5">
    <source>
        <dbReference type="ARBA" id="ARBA00022833"/>
    </source>
</evidence>
<dbReference type="Gramene" id="Manes.15G146000.1.v8.1">
    <property type="protein sequence ID" value="Manes.15G146000.1.v8.1.CDS"/>
    <property type="gene ID" value="Manes.15G146000.v8.1"/>
</dbReference>
<dbReference type="STRING" id="3983.A0A2C9UG46"/>
<keyword evidence="12" id="KW-0460">Magnesium</keyword>
<dbReference type="Proteomes" id="UP000091857">
    <property type="component" value="Chromosome 15"/>
</dbReference>
<dbReference type="InterPro" id="IPR011025">
    <property type="entry name" value="GproteinA_insert"/>
</dbReference>
<evidence type="ECO:0000256" key="12">
    <source>
        <dbReference type="PIRSR" id="PIRSR601019-2"/>
    </source>
</evidence>
<comment type="subcellular location">
    <subcellularLocation>
        <location evidence="1">Nucleus</location>
    </subcellularLocation>
</comment>
<dbReference type="Gene3D" id="1.10.400.10">
    <property type="entry name" value="GI Alpha 1, domain 2-like"/>
    <property type="match status" value="1"/>
</dbReference>
<dbReference type="InterPro" id="IPR027417">
    <property type="entry name" value="P-loop_NTPase"/>
</dbReference>
<keyword evidence="7 11" id="KW-0342">GTP-binding</keyword>
<dbReference type="GO" id="GO:0005634">
    <property type="term" value="C:nucleus"/>
    <property type="evidence" value="ECO:0007669"/>
    <property type="project" value="UniProtKB-SubCell"/>
</dbReference>
<dbReference type="FunFam" id="3.40.50.300:FF:000720">
    <property type="entry name" value="Guanine nucleotide-binding protein G(k) subunit alpha"/>
    <property type="match status" value="1"/>
</dbReference>
<keyword evidence="15" id="KW-1185">Reference proteome</keyword>
<dbReference type="SUPFAM" id="SSF47895">
    <property type="entry name" value="Transducin (alpha subunit), insertion domain"/>
    <property type="match status" value="1"/>
</dbReference>
<name>A0A2C9UG46_MANES</name>
<evidence type="ECO:0000313" key="15">
    <source>
        <dbReference type="Proteomes" id="UP000091857"/>
    </source>
</evidence>
<dbReference type="InterPro" id="IPR011011">
    <property type="entry name" value="Znf_FYVE_PHD"/>
</dbReference>
<dbReference type="GO" id="GO:0031683">
    <property type="term" value="F:G-protein beta/gamma-subunit complex binding"/>
    <property type="evidence" value="ECO:0000318"/>
    <property type="project" value="GO_Central"/>
</dbReference>
<evidence type="ECO:0008006" key="16">
    <source>
        <dbReference type="Google" id="ProtNLM"/>
    </source>
</evidence>
<evidence type="ECO:0000313" key="14">
    <source>
        <dbReference type="EMBL" id="OAY29453.1"/>
    </source>
</evidence>
<dbReference type="FunFam" id="1.10.400.10:FF:000005">
    <property type="entry name" value="Extra-large guanine nucleotide-binding protein 3"/>
    <property type="match status" value="1"/>
</dbReference>
<dbReference type="EMBL" id="CM004401">
    <property type="protein sequence ID" value="OAY29453.1"/>
    <property type="molecule type" value="Genomic_DNA"/>
</dbReference>
<dbReference type="PRINTS" id="PR00318">
    <property type="entry name" value="GPROTEINA"/>
</dbReference>